<gene>
    <name evidence="1" type="ORF">NLG97_g1029</name>
</gene>
<organism evidence="1 2">
    <name type="scientific">Lecanicillium saksenae</name>
    <dbReference type="NCBI Taxonomy" id="468837"/>
    <lineage>
        <taxon>Eukaryota</taxon>
        <taxon>Fungi</taxon>
        <taxon>Dikarya</taxon>
        <taxon>Ascomycota</taxon>
        <taxon>Pezizomycotina</taxon>
        <taxon>Sordariomycetes</taxon>
        <taxon>Hypocreomycetidae</taxon>
        <taxon>Hypocreales</taxon>
        <taxon>Cordycipitaceae</taxon>
        <taxon>Lecanicillium</taxon>
    </lineage>
</organism>
<dbReference type="EMBL" id="JANAKD010000044">
    <property type="protein sequence ID" value="KAJ3498573.1"/>
    <property type="molecule type" value="Genomic_DNA"/>
</dbReference>
<protein>
    <submittedName>
        <fullName evidence="1">Uncharacterized protein</fullName>
    </submittedName>
</protein>
<name>A0ACC1R8A8_9HYPO</name>
<accession>A0ACC1R8A8</accession>
<sequence>MTSAADAAGDSEAEPCQLANEDYTVGWICALTTEHVAAQVFLDQKHASPAYIATHDNNDYTLGRIGKHNVVIAVLPGGEYGTASAAGVARDLLHTFTNVRIGLMVGIGGGAPTLKHDIRLGDVVVSEPQNGVGGVLQYDFGKNIQDQPFQSTRFLASPPPVLLTTISGLKAHYEINGHTIQEIVKACLASKKRLQKNGETCVGANTRAGGSVRIQAFLTGEKSVNLYVTKPRAGELLRIMVYNFMPEHLVTDLACTCTWHCLHVAVRDRGLDTSRKYIGRGIPAPVERDMPAFLERDDSGAPLHRSSVEVDVTEASRYLCHGQGTVFPPILDNMTSLRAVALHTPAYEA</sequence>
<evidence type="ECO:0000313" key="1">
    <source>
        <dbReference type="EMBL" id="KAJ3498573.1"/>
    </source>
</evidence>
<comment type="caution">
    <text evidence="1">The sequence shown here is derived from an EMBL/GenBank/DDBJ whole genome shotgun (WGS) entry which is preliminary data.</text>
</comment>
<proteinExistence type="predicted"/>
<dbReference type="Proteomes" id="UP001148737">
    <property type="component" value="Unassembled WGS sequence"/>
</dbReference>
<evidence type="ECO:0000313" key="2">
    <source>
        <dbReference type="Proteomes" id="UP001148737"/>
    </source>
</evidence>
<keyword evidence="2" id="KW-1185">Reference proteome</keyword>
<reference evidence="1" key="1">
    <citation type="submission" date="2022-07" db="EMBL/GenBank/DDBJ databases">
        <title>Genome Sequence of Lecanicillium saksenae.</title>
        <authorList>
            <person name="Buettner E."/>
        </authorList>
    </citation>
    <scope>NUCLEOTIDE SEQUENCE</scope>
    <source>
        <strain evidence="1">VT-O1</strain>
    </source>
</reference>